<proteinExistence type="predicted"/>
<dbReference type="Proteomes" id="UP000033651">
    <property type="component" value="Unassembled WGS sequence"/>
</dbReference>
<comment type="caution">
    <text evidence="1">The sequence shown here is derived from an EMBL/GenBank/DDBJ whole genome shotgun (WGS) entry which is preliminary data.</text>
</comment>
<dbReference type="AlphaFoldDB" id="A0A0F3L1D2"/>
<sequence>MMKPADRIVSPAPFEHVDTIRPLLSEFDHDLALSVIDRMAEDGAMHDAAHPRYEAFDLLFDVIYDYEHVHCLF</sequence>
<evidence type="ECO:0000313" key="2">
    <source>
        <dbReference type="Proteomes" id="UP000033651"/>
    </source>
</evidence>
<protein>
    <submittedName>
        <fullName evidence="1">Uncharacterized protein</fullName>
    </submittedName>
</protein>
<accession>A0A0F3L1D2</accession>
<name>A0A0F3L1D2_9GAMM</name>
<reference evidence="1 2" key="1">
    <citation type="submission" date="2015-03" db="EMBL/GenBank/DDBJ databases">
        <title>Draft genome sequence of Luteibacter yeojuensis strain SU11.</title>
        <authorList>
            <person name="Sulaiman J."/>
            <person name="Priya K."/>
            <person name="Chan K.-G."/>
        </authorList>
    </citation>
    <scope>NUCLEOTIDE SEQUENCE [LARGE SCALE GENOMIC DNA]</scope>
    <source>
        <strain evidence="1 2">SU11</strain>
    </source>
</reference>
<evidence type="ECO:0000313" key="1">
    <source>
        <dbReference type="EMBL" id="KJV37196.1"/>
    </source>
</evidence>
<dbReference type="PATRIC" id="fig|345309.4.peg.1319"/>
<dbReference type="EMBL" id="JZRB01000002">
    <property type="protein sequence ID" value="KJV37196.1"/>
    <property type="molecule type" value="Genomic_DNA"/>
</dbReference>
<organism evidence="1 2">
    <name type="scientific">Luteibacter yeojuensis</name>
    <dbReference type="NCBI Taxonomy" id="345309"/>
    <lineage>
        <taxon>Bacteria</taxon>
        <taxon>Pseudomonadati</taxon>
        <taxon>Pseudomonadota</taxon>
        <taxon>Gammaproteobacteria</taxon>
        <taxon>Lysobacterales</taxon>
        <taxon>Rhodanobacteraceae</taxon>
        <taxon>Luteibacter</taxon>
    </lineage>
</organism>
<gene>
    <name evidence="1" type="ORF">VI08_01330</name>
</gene>
<keyword evidence="2" id="KW-1185">Reference proteome</keyword>